<keyword evidence="4 6" id="KW-0863">Zinc-finger</keyword>
<dbReference type="SMART" id="SM00184">
    <property type="entry name" value="RING"/>
    <property type="match status" value="1"/>
</dbReference>
<evidence type="ECO:0000256" key="2">
    <source>
        <dbReference type="ARBA" id="ARBA00012483"/>
    </source>
</evidence>
<name>A0A2P5CQL6_PARAD</name>
<proteinExistence type="predicted"/>
<keyword evidence="9" id="KW-1185">Reference proteome</keyword>
<dbReference type="InterPro" id="IPR001841">
    <property type="entry name" value="Znf_RING"/>
</dbReference>
<keyword evidence="3" id="KW-0479">Metal-binding</keyword>
<gene>
    <name evidence="8" type="ORF">PanWU01x14_132480</name>
</gene>
<evidence type="ECO:0000313" key="8">
    <source>
        <dbReference type="EMBL" id="PON63338.1"/>
    </source>
</evidence>
<dbReference type="CDD" id="cd16448">
    <property type="entry name" value="RING-H2"/>
    <property type="match status" value="1"/>
</dbReference>
<keyword evidence="5" id="KW-0862">Zinc</keyword>
<dbReference type="InterPro" id="IPR013083">
    <property type="entry name" value="Znf_RING/FYVE/PHD"/>
</dbReference>
<dbReference type="Proteomes" id="UP000237105">
    <property type="component" value="Unassembled WGS sequence"/>
</dbReference>
<sequence length="292" mass="33443">MASSNSDSSYYYHTYVSAQNMTSPDDQSLHQSLRHPQFSMFFKFSQVYLSDEIGIKNNSITEENIFQEIVVPTNYLVFNEGGFFINWALSRISHSIPLLCLNQLRWKELRPTRPNLARPQRVSLDELVTKILEVVGEIVRDGSRLGRNTMGMLVTIEKRSVIPHQRYTELLGVSRRLPRSTTLDPIVLEYFAVRDEDTQRALTESAAAVVFRSVPATKLAVEALEKLRHEYDGVESSDDLLCVICLEDILSGSLLIRFPCSHVFHEDCRLRWLESSHNCPLCRFELPTSDDV</sequence>
<dbReference type="EMBL" id="JXTB01000105">
    <property type="protein sequence ID" value="PON63338.1"/>
    <property type="molecule type" value="Genomic_DNA"/>
</dbReference>
<reference evidence="9" key="1">
    <citation type="submission" date="2016-06" db="EMBL/GenBank/DDBJ databases">
        <title>Parallel loss of symbiosis genes in relatives of nitrogen-fixing non-legume Parasponia.</title>
        <authorList>
            <person name="Van Velzen R."/>
            <person name="Holmer R."/>
            <person name="Bu F."/>
            <person name="Rutten L."/>
            <person name="Van Zeijl A."/>
            <person name="Liu W."/>
            <person name="Santuari L."/>
            <person name="Cao Q."/>
            <person name="Sharma T."/>
            <person name="Shen D."/>
            <person name="Roswanjaya Y."/>
            <person name="Wardhani T."/>
            <person name="Kalhor M.S."/>
            <person name="Jansen J."/>
            <person name="Van den Hoogen J."/>
            <person name="Gungor B."/>
            <person name="Hartog M."/>
            <person name="Hontelez J."/>
            <person name="Verver J."/>
            <person name="Yang W.-C."/>
            <person name="Schijlen E."/>
            <person name="Repin R."/>
            <person name="Schilthuizen M."/>
            <person name="Schranz E."/>
            <person name="Heidstra R."/>
            <person name="Miyata K."/>
            <person name="Fedorova E."/>
            <person name="Kohlen W."/>
            <person name="Bisseling T."/>
            <person name="Smit S."/>
            <person name="Geurts R."/>
        </authorList>
    </citation>
    <scope>NUCLEOTIDE SEQUENCE [LARGE SCALE GENOMIC DNA]</scope>
    <source>
        <strain evidence="9">cv. WU1-14</strain>
    </source>
</reference>
<feature type="domain" description="RING-type" evidence="7">
    <location>
        <begin position="242"/>
        <end position="283"/>
    </location>
</feature>
<dbReference type="OrthoDB" id="1147102at2759"/>
<organism evidence="8 9">
    <name type="scientific">Parasponia andersonii</name>
    <name type="common">Sponia andersonii</name>
    <dbReference type="NCBI Taxonomy" id="3476"/>
    <lineage>
        <taxon>Eukaryota</taxon>
        <taxon>Viridiplantae</taxon>
        <taxon>Streptophyta</taxon>
        <taxon>Embryophyta</taxon>
        <taxon>Tracheophyta</taxon>
        <taxon>Spermatophyta</taxon>
        <taxon>Magnoliopsida</taxon>
        <taxon>eudicotyledons</taxon>
        <taxon>Gunneridae</taxon>
        <taxon>Pentapetalae</taxon>
        <taxon>rosids</taxon>
        <taxon>fabids</taxon>
        <taxon>Rosales</taxon>
        <taxon>Cannabaceae</taxon>
        <taxon>Parasponia</taxon>
    </lineage>
</organism>
<dbReference type="PANTHER" id="PTHR15710:SF243">
    <property type="entry name" value="E3 UBIQUITIN-PROTEIN LIGASE PRAJA-2 ISOFORM X1"/>
    <property type="match status" value="1"/>
</dbReference>
<evidence type="ECO:0000313" key="9">
    <source>
        <dbReference type="Proteomes" id="UP000237105"/>
    </source>
</evidence>
<evidence type="ECO:0000259" key="7">
    <source>
        <dbReference type="PROSITE" id="PS50089"/>
    </source>
</evidence>
<dbReference type="EC" id="2.3.2.27" evidence="2"/>
<comment type="catalytic activity">
    <reaction evidence="1">
        <text>S-ubiquitinyl-[E2 ubiquitin-conjugating enzyme]-L-cysteine + [acceptor protein]-L-lysine = [E2 ubiquitin-conjugating enzyme]-L-cysteine + N(6)-ubiquitinyl-[acceptor protein]-L-lysine.</text>
        <dbReference type="EC" id="2.3.2.27"/>
    </reaction>
</comment>
<evidence type="ECO:0000256" key="3">
    <source>
        <dbReference type="ARBA" id="ARBA00022723"/>
    </source>
</evidence>
<dbReference type="GO" id="GO:0008270">
    <property type="term" value="F:zinc ion binding"/>
    <property type="evidence" value="ECO:0007669"/>
    <property type="project" value="UniProtKB-KW"/>
</dbReference>
<evidence type="ECO:0000256" key="6">
    <source>
        <dbReference type="PROSITE-ProRule" id="PRU00175"/>
    </source>
</evidence>
<dbReference type="AlphaFoldDB" id="A0A2P5CQL6"/>
<evidence type="ECO:0000256" key="5">
    <source>
        <dbReference type="ARBA" id="ARBA00022833"/>
    </source>
</evidence>
<evidence type="ECO:0000256" key="4">
    <source>
        <dbReference type="ARBA" id="ARBA00022771"/>
    </source>
</evidence>
<protein>
    <recommendedName>
        <fullName evidence="2">RING-type E3 ubiquitin transferase</fullName>
        <ecNumber evidence="2">2.3.2.27</ecNumber>
    </recommendedName>
</protein>
<dbReference type="GO" id="GO:0061630">
    <property type="term" value="F:ubiquitin protein ligase activity"/>
    <property type="evidence" value="ECO:0007669"/>
    <property type="project" value="UniProtKB-EC"/>
</dbReference>
<comment type="caution">
    <text evidence="8">The sequence shown here is derived from an EMBL/GenBank/DDBJ whole genome shotgun (WGS) entry which is preliminary data.</text>
</comment>
<dbReference type="Gene3D" id="3.30.40.10">
    <property type="entry name" value="Zinc/RING finger domain, C3HC4 (zinc finger)"/>
    <property type="match status" value="1"/>
</dbReference>
<accession>A0A2P5CQL6</accession>
<dbReference type="Pfam" id="PF13639">
    <property type="entry name" value="zf-RING_2"/>
    <property type="match status" value="1"/>
</dbReference>
<evidence type="ECO:0000256" key="1">
    <source>
        <dbReference type="ARBA" id="ARBA00000900"/>
    </source>
</evidence>
<dbReference type="PROSITE" id="PS50089">
    <property type="entry name" value="ZF_RING_2"/>
    <property type="match status" value="1"/>
</dbReference>
<dbReference type="GO" id="GO:0005737">
    <property type="term" value="C:cytoplasm"/>
    <property type="evidence" value="ECO:0007669"/>
    <property type="project" value="TreeGrafter"/>
</dbReference>
<dbReference type="PANTHER" id="PTHR15710">
    <property type="entry name" value="E3 UBIQUITIN-PROTEIN LIGASE PRAJA"/>
    <property type="match status" value="1"/>
</dbReference>
<dbReference type="GO" id="GO:0016567">
    <property type="term" value="P:protein ubiquitination"/>
    <property type="evidence" value="ECO:0007669"/>
    <property type="project" value="TreeGrafter"/>
</dbReference>
<dbReference type="SUPFAM" id="SSF57850">
    <property type="entry name" value="RING/U-box"/>
    <property type="match status" value="1"/>
</dbReference>